<dbReference type="PANTHER" id="PTHR42711:SF5">
    <property type="entry name" value="ABC TRANSPORTER ATP-BINDING PROTEIN NATA"/>
    <property type="match status" value="1"/>
</dbReference>
<evidence type="ECO:0000313" key="6">
    <source>
        <dbReference type="EMBL" id="SDM40703.1"/>
    </source>
</evidence>
<evidence type="ECO:0000256" key="3">
    <source>
        <dbReference type="ARBA" id="ARBA00022741"/>
    </source>
</evidence>
<dbReference type="PROSITE" id="PS00211">
    <property type="entry name" value="ABC_TRANSPORTER_1"/>
    <property type="match status" value="1"/>
</dbReference>
<proteinExistence type="inferred from homology"/>
<dbReference type="Gene3D" id="3.40.50.300">
    <property type="entry name" value="P-loop containing nucleotide triphosphate hydrolases"/>
    <property type="match status" value="1"/>
</dbReference>
<keyword evidence="2" id="KW-0813">Transport</keyword>
<gene>
    <name evidence="6" type="ORF">SAMN04488502_104164</name>
</gene>
<reference evidence="6 7" key="1">
    <citation type="submission" date="2016-10" db="EMBL/GenBank/DDBJ databases">
        <authorList>
            <person name="de Groot N.N."/>
        </authorList>
    </citation>
    <scope>NUCLEOTIDE SEQUENCE [LARGE SCALE GENOMIC DNA]</scope>
    <source>
        <strain evidence="6 7">DSM 1736</strain>
    </source>
</reference>
<keyword evidence="4 6" id="KW-0067">ATP-binding</keyword>
<dbReference type="PANTHER" id="PTHR42711">
    <property type="entry name" value="ABC TRANSPORTER ATP-BINDING PROTEIN"/>
    <property type="match status" value="1"/>
</dbReference>
<dbReference type="GO" id="GO:0005524">
    <property type="term" value="F:ATP binding"/>
    <property type="evidence" value="ECO:0007669"/>
    <property type="project" value="UniProtKB-KW"/>
</dbReference>
<dbReference type="AlphaFoldDB" id="A0A1G9SZ26"/>
<comment type="similarity">
    <text evidence="1">Belongs to the ABC transporter superfamily.</text>
</comment>
<evidence type="ECO:0000313" key="7">
    <source>
        <dbReference type="Proteomes" id="UP000214880"/>
    </source>
</evidence>
<dbReference type="Proteomes" id="UP000214880">
    <property type="component" value="Unassembled WGS sequence"/>
</dbReference>
<organism evidence="6 7">
    <name type="scientific">Dendrosporobacter quercicolus</name>
    <dbReference type="NCBI Taxonomy" id="146817"/>
    <lineage>
        <taxon>Bacteria</taxon>
        <taxon>Bacillati</taxon>
        <taxon>Bacillota</taxon>
        <taxon>Negativicutes</taxon>
        <taxon>Selenomonadales</taxon>
        <taxon>Sporomusaceae</taxon>
        <taxon>Dendrosporobacter</taxon>
    </lineage>
</organism>
<dbReference type="STRING" id="146817.SAMN04488502_104164"/>
<dbReference type="InterPro" id="IPR027417">
    <property type="entry name" value="P-loop_NTPase"/>
</dbReference>
<dbReference type="InterPro" id="IPR003439">
    <property type="entry name" value="ABC_transporter-like_ATP-bd"/>
</dbReference>
<evidence type="ECO:0000256" key="2">
    <source>
        <dbReference type="ARBA" id="ARBA00022448"/>
    </source>
</evidence>
<evidence type="ECO:0000259" key="5">
    <source>
        <dbReference type="PROSITE" id="PS50893"/>
    </source>
</evidence>
<evidence type="ECO:0000256" key="1">
    <source>
        <dbReference type="ARBA" id="ARBA00005417"/>
    </source>
</evidence>
<protein>
    <submittedName>
        <fullName evidence="6">ABC-2 type transport system ATP-binding protein</fullName>
    </submittedName>
</protein>
<name>A0A1G9SZ26_9FIRM</name>
<evidence type="ECO:0000256" key="4">
    <source>
        <dbReference type="ARBA" id="ARBA00022840"/>
    </source>
</evidence>
<dbReference type="InterPro" id="IPR003593">
    <property type="entry name" value="AAA+_ATPase"/>
</dbReference>
<feature type="domain" description="ABC transporter" evidence="5">
    <location>
        <begin position="18"/>
        <end position="246"/>
    </location>
</feature>
<sequence>MSVSLMTAACPREPDAALYLHRLCKQYRRQLVLKDISLTVGKGEIFGLLGPNGAGKTTLMKIVAGLSRPDSGELRLYGRDASGERPELKHLIALVPQENNLEREFTVQEALLAYARLYGLAKPRQRLERVIEEFSLGEMRGKQVGVLSGGMARRLLIARALLGGPQLLLLDEPTVGLDPDVRQELWVMIRQLAAAGKTIFMTTHYLEEAERLCGRIALLKAGRIVAVDTPAGLTAMAGAAGGDRREPTLESAFLRLTREERA</sequence>
<keyword evidence="7" id="KW-1185">Reference proteome</keyword>
<dbReference type="InterPro" id="IPR050763">
    <property type="entry name" value="ABC_transporter_ATP-binding"/>
</dbReference>
<dbReference type="GO" id="GO:0016887">
    <property type="term" value="F:ATP hydrolysis activity"/>
    <property type="evidence" value="ECO:0007669"/>
    <property type="project" value="InterPro"/>
</dbReference>
<dbReference type="SMART" id="SM00382">
    <property type="entry name" value="AAA"/>
    <property type="match status" value="1"/>
</dbReference>
<dbReference type="Pfam" id="PF00005">
    <property type="entry name" value="ABC_tran"/>
    <property type="match status" value="1"/>
</dbReference>
<dbReference type="InterPro" id="IPR017871">
    <property type="entry name" value="ABC_transporter-like_CS"/>
</dbReference>
<accession>A0A1G9SZ26</accession>
<dbReference type="EMBL" id="FNHB01000004">
    <property type="protein sequence ID" value="SDM40703.1"/>
    <property type="molecule type" value="Genomic_DNA"/>
</dbReference>
<dbReference type="PROSITE" id="PS50893">
    <property type="entry name" value="ABC_TRANSPORTER_2"/>
    <property type="match status" value="1"/>
</dbReference>
<dbReference type="SUPFAM" id="SSF52540">
    <property type="entry name" value="P-loop containing nucleoside triphosphate hydrolases"/>
    <property type="match status" value="1"/>
</dbReference>
<keyword evidence="3" id="KW-0547">Nucleotide-binding</keyword>
<dbReference type="RefSeq" id="WP_245698105.1">
    <property type="nucleotide sequence ID" value="NZ_FNHB01000004.1"/>
</dbReference>